<dbReference type="AlphaFoldDB" id="A0A6J6TVU5"/>
<protein>
    <submittedName>
        <fullName evidence="1">Unannotated protein</fullName>
    </submittedName>
</protein>
<accession>A0A6J6TVU5</accession>
<dbReference type="EMBL" id="CAEZZD010000105">
    <property type="protein sequence ID" value="CAB4751711.1"/>
    <property type="molecule type" value="Genomic_DNA"/>
</dbReference>
<organism evidence="1">
    <name type="scientific">freshwater metagenome</name>
    <dbReference type="NCBI Taxonomy" id="449393"/>
    <lineage>
        <taxon>unclassified sequences</taxon>
        <taxon>metagenomes</taxon>
        <taxon>ecological metagenomes</taxon>
    </lineage>
</organism>
<evidence type="ECO:0000313" key="1">
    <source>
        <dbReference type="EMBL" id="CAB4751711.1"/>
    </source>
</evidence>
<name>A0A6J6TVU5_9ZZZZ</name>
<reference evidence="1" key="1">
    <citation type="submission" date="2020-05" db="EMBL/GenBank/DDBJ databases">
        <authorList>
            <person name="Chiriac C."/>
            <person name="Salcher M."/>
            <person name="Ghai R."/>
            <person name="Kavagutti S V."/>
        </authorList>
    </citation>
    <scope>NUCLEOTIDE SEQUENCE</scope>
</reference>
<sequence length="79" mass="7997">MTIRTCSGTSAIALIKISATSSVAPSIPCTTMTVNSPNSDGESVLANSPAAESLLAEMSWRIAAGSALRAEATTPSITR</sequence>
<gene>
    <name evidence="1" type="ORF">UFOPK2824_00737</name>
</gene>
<proteinExistence type="predicted"/>